<proteinExistence type="predicted"/>
<protein>
    <submittedName>
        <fullName evidence="1">Uncharacterized protein</fullName>
    </submittedName>
</protein>
<gene>
    <name evidence="1" type="ORF">H6G81_03995</name>
</gene>
<sequence>MQPCQYSRISAQANGTATGGNITINVNKGFVIALFGKNSDIILSGFLGRGGNITINTQRLFGFFKGRAIPGKGTNNIDAS</sequence>
<name>A0ABR8GKX2_9CYAN</name>
<dbReference type="RefSeq" id="WP_144238320.1">
    <property type="nucleotide sequence ID" value="NZ_JACJTA010000005.1"/>
</dbReference>
<reference evidence="1 2" key="1">
    <citation type="journal article" date="2020" name="ISME J.">
        <title>Comparative genomics reveals insights into cyanobacterial evolution and habitat adaptation.</title>
        <authorList>
            <person name="Chen M.Y."/>
            <person name="Teng W.K."/>
            <person name="Zhao L."/>
            <person name="Hu C.X."/>
            <person name="Zhou Y.K."/>
            <person name="Han B.P."/>
            <person name="Song L.R."/>
            <person name="Shu W.S."/>
        </authorList>
    </citation>
    <scope>NUCLEOTIDE SEQUENCE [LARGE SCALE GENOMIC DNA]</scope>
    <source>
        <strain evidence="1 2">FACHB-248</strain>
    </source>
</reference>
<comment type="caution">
    <text evidence="1">The sequence shown here is derived from an EMBL/GenBank/DDBJ whole genome shotgun (WGS) entry which is preliminary data.</text>
</comment>
<accession>A0ABR8GKX2</accession>
<dbReference type="Proteomes" id="UP000660380">
    <property type="component" value="Unassembled WGS sequence"/>
</dbReference>
<keyword evidence="2" id="KW-1185">Reference proteome</keyword>
<organism evidence="1 2">
    <name type="scientific">Scytonema hofmannii FACHB-248</name>
    <dbReference type="NCBI Taxonomy" id="1842502"/>
    <lineage>
        <taxon>Bacteria</taxon>
        <taxon>Bacillati</taxon>
        <taxon>Cyanobacteriota</taxon>
        <taxon>Cyanophyceae</taxon>
        <taxon>Nostocales</taxon>
        <taxon>Scytonemataceae</taxon>
        <taxon>Scytonema</taxon>
    </lineage>
</organism>
<evidence type="ECO:0000313" key="1">
    <source>
        <dbReference type="EMBL" id="MBD2603710.1"/>
    </source>
</evidence>
<evidence type="ECO:0000313" key="2">
    <source>
        <dbReference type="Proteomes" id="UP000660380"/>
    </source>
</evidence>
<dbReference type="EMBL" id="JACJTA010000005">
    <property type="protein sequence ID" value="MBD2603710.1"/>
    <property type="molecule type" value="Genomic_DNA"/>
</dbReference>